<dbReference type="CDD" id="cd19166">
    <property type="entry name" value="HemeO-bac"/>
    <property type="match status" value="1"/>
</dbReference>
<dbReference type="RefSeq" id="WP_149072237.1">
    <property type="nucleotide sequence ID" value="NZ_VTHL01000021.1"/>
</dbReference>
<evidence type="ECO:0000313" key="3">
    <source>
        <dbReference type="Proteomes" id="UP000322791"/>
    </source>
</evidence>
<dbReference type="SUPFAM" id="SSF48613">
    <property type="entry name" value="Heme oxygenase-like"/>
    <property type="match status" value="1"/>
</dbReference>
<protein>
    <submittedName>
        <fullName evidence="2">Biliverdin-producing heme oxygenase</fullName>
    </submittedName>
</protein>
<evidence type="ECO:0000259" key="1">
    <source>
        <dbReference type="PROSITE" id="PS50017"/>
    </source>
</evidence>
<keyword evidence="3" id="KW-1185">Reference proteome</keyword>
<feature type="domain" description="Death" evidence="1">
    <location>
        <begin position="151"/>
        <end position="192"/>
    </location>
</feature>
<proteinExistence type="predicted"/>
<evidence type="ECO:0000313" key="2">
    <source>
        <dbReference type="EMBL" id="TYZ06772.1"/>
    </source>
</evidence>
<reference evidence="2 3" key="1">
    <citation type="submission" date="2019-08" db="EMBL/GenBank/DDBJ databases">
        <authorList>
            <person name="Seo M.-J."/>
        </authorList>
    </citation>
    <scope>NUCLEOTIDE SEQUENCE [LARGE SCALE GENOMIC DNA]</scope>
    <source>
        <strain evidence="2 3">KIGAM108</strain>
    </source>
</reference>
<accession>A0A5D6UVT0</accession>
<dbReference type="InterPro" id="IPR000488">
    <property type="entry name" value="Death_dom"/>
</dbReference>
<name>A0A5D6UVT0_9BACT</name>
<dbReference type="Gene3D" id="1.20.910.10">
    <property type="entry name" value="Heme oxygenase-like"/>
    <property type="match status" value="1"/>
</dbReference>
<dbReference type="GO" id="GO:0007165">
    <property type="term" value="P:signal transduction"/>
    <property type="evidence" value="ECO:0007669"/>
    <property type="project" value="InterPro"/>
</dbReference>
<organism evidence="2 3">
    <name type="scientific">Hymenobacter lutimineralis</name>
    <dbReference type="NCBI Taxonomy" id="2606448"/>
    <lineage>
        <taxon>Bacteria</taxon>
        <taxon>Pseudomonadati</taxon>
        <taxon>Bacteroidota</taxon>
        <taxon>Cytophagia</taxon>
        <taxon>Cytophagales</taxon>
        <taxon>Hymenobacteraceae</taxon>
        <taxon>Hymenobacter</taxon>
    </lineage>
</organism>
<dbReference type="InterPro" id="IPR016084">
    <property type="entry name" value="Haem_Oase-like_multi-hlx"/>
</dbReference>
<dbReference type="EMBL" id="VTHL01000021">
    <property type="protein sequence ID" value="TYZ06772.1"/>
    <property type="molecule type" value="Genomic_DNA"/>
</dbReference>
<dbReference type="Proteomes" id="UP000322791">
    <property type="component" value="Unassembled WGS sequence"/>
</dbReference>
<sequence length="192" mass="21485">MLPSQNLDILTRLRQQTRPYHDALEQNTFNRELGAGQVSVAATAHFLRKIYGFLVPYEAQLRRQGLAFSAEWELPQRSRSPLILADLASLPEGPLPPALCPLMPPLSTRAELLGAMYVMEGSTLGGQVITRQLAQAGIPLQRYFRGYGELTGPRWKTFCRLLTQEAAHVDQEQLVTSAAQTFQLLDAWLKQP</sequence>
<comment type="caution">
    <text evidence="2">The sequence shown here is derived from an EMBL/GenBank/DDBJ whole genome shotgun (WGS) entry which is preliminary data.</text>
</comment>
<gene>
    <name evidence="2" type="ORF">FY528_17065</name>
</gene>
<dbReference type="PROSITE" id="PS50017">
    <property type="entry name" value="DEATH_DOMAIN"/>
    <property type="match status" value="1"/>
</dbReference>
<dbReference type="AlphaFoldDB" id="A0A5D6UVT0"/>